<proteinExistence type="predicted"/>
<name>A0A645IDR4_9ZZZZ</name>
<accession>A0A645IDR4</accession>
<dbReference type="Gene3D" id="1.20.1600.10">
    <property type="entry name" value="Outer membrane efflux proteins (OEP)"/>
    <property type="match status" value="1"/>
</dbReference>
<reference evidence="1" key="1">
    <citation type="submission" date="2019-08" db="EMBL/GenBank/DDBJ databases">
        <authorList>
            <person name="Kucharzyk K."/>
            <person name="Murdoch R.W."/>
            <person name="Higgins S."/>
            <person name="Loffler F."/>
        </authorList>
    </citation>
    <scope>NUCLEOTIDE SEQUENCE</scope>
</reference>
<dbReference type="AlphaFoldDB" id="A0A645IDR4"/>
<dbReference type="Pfam" id="PF02321">
    <property type="entry name" value="OEP"/>
    <property type="match status" value="1"/>
</dbReference>
<comment type="caution">
    <text evidence="1">The sequence shown here is derived from an EMBL/GenBank/DDBJ whole genome shotgun (WGS) entry which is preliminary data.</text>
</comment>
<dbReference type="InterPro" id="IPR003423">
    <property type="entry name" value="OMP_efflux"/>
</dbReference>
<dbReference type="EMBL" id="VSSQ01112589">
    <property type="protein sequence ID" value="MPN49387.1"/>
    <property type="molecule type" value="Genomic_DNA"/>
</dbReference>
<evidence type="ECO:0008006" key="2">
    <source>
        <dbReference type="Google" id="ProtNLM"/>
    </source>
</evidence>
<organism evidence="1">
    <name type="scientific">bioreactor metagenome</name>
    <dbReference type="NCBI Taxonomy" id="1076179"/>
    <lineage>
        <taxon>unclassified sequences</taxon>
        <taxon>metagenomes</taxon>
        <taxon>ecological metagenomes</taxon>
    </lineage>
</organism>
<protein>
    <recommendedName>
        <fullName evidence="2">Outer membrane efflux protein</fullName>
    </recommendedName>
</protein>
<sequence>MLASQAELANQSLELTEKLYIMHMIQYESGYVSFLQLQEAQNNLVSAKQNILGLEYQYVSGLIDLLYDLNIQHTFQAKESN</sequence>
<gene>
    <name evidence="1" type="ORF">SDC9_197007</name>
</gene>
<dbReference type="GO" id="GO:0015562">
    <property type="term" value="F:efflux transmembrane transporter activity"/>
    <property type="evidence" value="ECO:0007669"/>
    <property type="project" value="InterPro"/>
</dbReference>
<evidence type="ECO:0000313" key="1">
    <source>
        <dbReference type="EMBL" id="MPN49387.1"/>
    </source>
</evidence>
<dbReference type="SUPFAM" id="SSF56954">
    <property type="entry name" value="Outer membrane efflux proteins (OEP)"/>
    <property type="match status" value="1"/>
</dbReference>